<dbReference type="PROSITE" id="PS51934">
    <property type="entry name" value="LRAT"/>
    <property type="match status" value="1"/>
</dbReference>
<reference evidence="2" key="1">
    <citation type="submission" date="2015-03" db="EMBL/GenBank/DDBJ databases">
        <title>A transcriptome of Araucaria cunninghamii, an australian fine timber species.</title>
        <authorList>
            <person name="Jing Yi C.J.Y."/>
            <person name="Yin San L.Y.S."/>
            <person name="Abdul Karim S.S."/>
            <person name="Wan Azmi N.N."/>
            <person name="Hercus R.R."/>
            <person name="Croft L.L."/>
        </authorList>
    </citation>
    <scope>NUCLEOTIDE SEQUENCE</scope>
    <source>
        <strain evidence="2">MI0301</strain>
        <tissue evidence="2">Leaf</tissue>
    </source>
</reference>
<evidence type="ECO:0000313" key="2">
    <source>
        <dbReference type="EMBL" id="JAG97746.1"/>
    </source>
</evidence>
<dbReference type="EMBL" id="GCKF01031548">
    <property type="protein sequence ID" value="JAG97746.1"/>
    <property type="molecule type" value="Transcribed_RNA"/>
</dbReference>
<proteinExistence type="predicted"/>
<organism evidence="2">
    <name type="scientific">Araucaria cunninghamii</name>
    <name type="common">Hoop pine</name>
    <name type="synonym">Moreton Bay pine</name>
    <dbReference type="NCBI Taxonomy" id="56994"/>
    <lineage>
        <taxon>Eukaryota</taxon>
        <taxon>Viridiplantae</taxon>
        <taxon>Streptophyta</taxon>
        <taxon>Embryophyta</taxon>
        <taxon>Tracheophyta</taxon>
        <taxon>Spermatophyta</taxon>
        <taxon>Pinopsida</taxon>
        <taxon>Pinidae</taxon>
        <taxon>Conifers II</taxon>
        <taxon>Araucariales</taxon>
        <taxon>Araucariaceae</taxon>
        <taxon>Araucaria</taxon>
    </lineage>
</organism>
<dbReference type="PANTHER" id="PTHR46137">
    <property type="entry name" value="OS05G0310600 PROTEIN"/>
    <property type="match status" value="1"/>
</dbReference>
<feature type="domain" description="LRAT" evidence="1">
    <location>
        <begin position="20"/>
        <end position="168"/>
    </location>
</feature>
<dbReference type="PANTHER" id="PTHR46137:SF3">
    <property type="entry name" value="OS05G0310600 PROTEIN"/>
    <property type="match status" value="1"/>
</dbReference>
<name>A0A0D6R4W6_ARACU</name>
<dbReference type="Pfam" id="PF04970">
    <property type="entry name" value="LRAT"/>
    <property type="match status" value="1"/>
</dbReference>
<accession>A0A0D6R4W6</accession>
<dbReference type="Gene3D" id="3.90.1720.10">
    <property type="entry name" value="endopeptidase domain like (from Nostoc punctiforme)"/>
    <property type="match status" value="1"/>
</dbReference>
<sequence length="257" mass="27828">MGVLSNRISREDLQAGDHVYSWRAAYTYAHHGIYVGDSKVIHFTRGRAEGESSKFIDMLLISSSCSPTARKCETCNPQQDSYGVICSCLDCFLDGGVLYRFEYGVSPAFFLAKARGGTCTLAESDPPETVVHRATYLLEKGFGSYNVFKKNCEDFAIYCKTGLVVIGENVGQSGQAASILAAIAAVFSSPLRFLTTSIPGITAVAGGLYCFSRLATDIAIRRNVTKVPVENLIVRNSLNDLQVMSSVSAVPVSQVQF</sequence>
<dbReference type="InterPro" id="IPR007053">
    <property type="entry name" value="LRAT_dom"/>
</dbReference>
<evidence type="ECO:0000259" key="1">
    <source>
        <dbReference type="PROSITE" id="PS51934"/>
    </source>
</evidence>
<dbReference type="AlphaFoldDB" id="A0A0D6R4W6"/>
<protein>
    <recommendedName>
        <fullName evidence="1">LRAT domain-containing protein</fullName>
    </recommendedName>
</protein>